<comment type="caution">
    <text evidence="6">The sequence shown here is derived from an EMBL/GenBank/DDBJ whole genome shotgun (WGS) entry which is preliminary data.</text>
</comment>
<evidence type="ECO:0000256" key="1">
    <source>
        <dbReference type="ARBA" id="ARBA00022602"/>
    </source>
</evidence>
<protein>
    <submittedName>
        <fullName evidence="6">3-octaprenyl-4-hydroxybenzoate carboxy-lyase</fullName>
    </submittedName>
</protein>
<dbReference type="Gene3D" id="3.40.50.1950">
    <property type="entry name" value="Flavin prenyltransferase-like"/>
    <property type="match status" value="1"/>
</dbReference>
<dbReference type="AlphaFoldDB" id="A0A3D8IP35"/>
<dbReference type="InterPro" id="IPR003382">
    <property type="entry name" value="Flavoprotein"/>
</dbReference>
<dbReference type="Proteomes" id="UP000256514">
    <property type="component" value="Unassembled WGS sequence"/>
</dbReference>
<evidence type="ECO:0000259" key="5">
    <source>
        <dbReference type="Pfam" id="PF02441"/>
    </source>
</evidence>
<feature type="domain" description="Flavoprotein" evidence="5">
    <location>
        <begin position="5"/>
        <end position="181"/>
    </location>
</feature>
<gene>
    <name evidence="6" type="ORF">CQA54_06830</name>
</gene>
<dbReference type="NCBIfam" id="TIGR00421">
    <property type="entry name" value="ubiX_pad"/>
    <property type="match status" value="1"/>
</dbReference>
<dbReference type="OrthoDB" id="9781577at2"/>
<dbReference type="InterPro" id="IPR004507">
    <property type="entry name" value="UbiX-like"/>
</dbReference>
<dbReference type="Pfam" id="PF02441">
    <property type="entry name" value="Flavoprotein"/>
    <property type="match status" value="1"/>
</dbReference>
<keyword evidence="6" id="KW-0456">Lyase</keyword>
<evidence type="ECO:0000256" key="3">
    <source>
        <dbReference type="ARBA" id="ARBA00022643"/>
    </source>
</evidence>
<dbReference type="GO" id="GO:0016829">
    <property type="term" value="F:lyase activity"/>
    <property type="evidence" value="ECO:0007669"/>
    <property type="project" value="UniProtKB-KW"/>
</dbReference>
<keyword evidence="7" id="KW-1185">Reference proteome</keyword>
<keyword evidence="1" id="KW-0637">Prenyltransferase</keyword>
<keyword evidence="3" id="KW-0288">FMN</keyword>
<dbReference type="EMBL" id="NXLT01000005">
    <property type="protein sequence ID" value="RDU66666.1"/>
    <property type="molecule type" value="Genomic_DNA"/>
</dbReference>
<dbReference type="RefSeq" id="WP_115571359.1">
    <property type="nucleotide sequence ID" value="NZ_NXLT01000005.1"/>
</dbReference>
<organism evidence="6 7">
    <name type="scientific">Helicobacter equorum</name>
    <dbReference type="NCBI Taxonomy" id="361872"/>
    <lineage>
        <taxon>Bacteria</taxon>
        <taxon>Pseudomonadati</taxon>
        <taxon>Campylobacterota</taxon>
        <taxon>Epsilonproteobacteria</taxon>
        <taxon>Campylobacterales</taxon>
        <taxon>Helicobacteraceae</taxon>
        <taxon>Helicobacter</taxon>
    </lineage>
</organism>
<keyword evidence="4" id="KW-0808">Transferase</keyword>
<evidence type="ECO:0000313" key="7">
    <source>
        <dbReference type="Proteomes" id="UP000256514"/>
    </source>
</evidence>
<sequence>MSYPKKIVVGITGASGVHLGVEFVRHLPSDICVYVVISNGAKRVHISESKHTTQTLHECISQVRMHNLTIFSDDALHECIASGSSRMEAMCIIPASCDVVAKIAMGISDTLITRSANVILKEGRKLLLAVREMPLSAIALDNMSKLAHLGVCIAPPIVGYYGGVQSLEDMERFFVGKWYDVLGIPHTLFTPWGGNNYA</sequence>
<proteinExistence type="predicted"/>
<keyword evidence="2" id="KW-0285">Flavoprotein</keyword>
<dbReference type="InterPro" id="IPR036551">
    <property type="entry name" value="Flavin_trans-like"/>
</dbReference>
<accession>A0A3D8IP35</accession>
<dbReference type="NCBIfam" id="NF004685">
    <property type="entry name" value="PRK06029.1"/>
    <property type="match status" value="1"/>
</dbReference>
<dbReference type="SUPFAM" id="SSF52507">
    <property type="entry name" value="Homo-oligomeric flavin-containing Cys decarboxylases, HFCD"/>
    <property type="match status" value="1"/>
</dbReference>
<dbReference type="GO" id="GO:0004659">
    <property type="term" value="F:prenyltransferase activity"/>
    <property type="evidence" value="ECO:0007669"/>
    <property type="project" value="UniProtKB-KW"/>
</dbReference>
<name>A0A3D8IP35_9HELI</name>
<evidence type="ECO:0000256" key="2">
    <source>
        <dbReference type="ARBA" id="ARBA00022630"/>
    </source>
</evidence>
<reference evidence="6 7" key="1">
    <citation type="submission" date="2018-04" db="EMBL/GenBank/DDBJ databases">
        <title>Novel Campyloabacter and Helicobacter Species and Strains.</title>
        <authorList>
            <person name="Mannion A.J."/>
            <person name="Shen Z."/>
            <person name="Fox J.G."/>
        </authorList>
    </citation>
    <scope>NUCLEOTIDE SEQUENCE [LARGE SCALE GENOMIC DNA]</scope>
    <source>
        <strain evidence="6 7">MIT 12-6600</strain>
    </source>
</reference>
<evidence type="ECO:0000313" key="6">
    <source>
        <dbReference type="EMBL" id="RDU66666.1"/>
    </source>
</evidence>
<evidence type="ECO:0000256" key="4">
    <source>
        <dbReference type="ARBA" id="ARBA00022679"/>
    </source>
</evidence>